<accession>A0AAI8B5E0</accession>
<dbReference type="KEGG" id="bok:DM82_3531"/>
<dbReference type="Proteomes" id="UP000029424">
    <property type="component" value="Chromosome 1"/>
</dbReference>
<evidence type="ECO:0000313" key="1">
    <source>
        <dbReference type="EMBL" id="AIO65935.1"/>
    </source>
</evidence>
<protein>
    <submittedName>
        <fullName evidence="1">Uncharacterized protein</fullName>
    </submittedName>
</protein>
<dbReference type="EMBL" id="CP008726">
    <property type="protein sequence ID" value="AIO65935.1"/>
    <property type="molecule type" value="Genomic_DNA"/>
</dbReference>
<evidence type="ECO:0000313" key="2">
    <source>
        <dbReference type="Proteomes" id="UP000029424"/>
    </source>
</evidence>
<name>A0AAI8B5E0_9BURK</name>
<dbReference type="AlphaFoldDB" id="A0AAI8B5E0"/>
<proteinExistence type="predicted"/>
<organism evidence="1 2">
    <name type="scientific">Burkholderia oklahomensis</name>
    <dbReference type="NCBI Taxonomy" id="342113"/>
    <lineage>
        <taxon>Bacteria</taxon>
        <taxon>Pseudomonadati</taxon>
        <taxon>Pseudomonadota</taxon>
        <taxon>Betaproteobacteria</taxon>
        <taxon>Burkholderiales</taxon>
        <taxon>Burkholderiaceae</taxon>
        <taxon>Burkholderia</taxon>
        <taxon>pseudomallei group</taxon>
    </lineage>
</organism>
<keyword evidence="2" id="KW-1185">Reference proteome</keyword>
<reference evidence="1 2" key="1">
    <citation type="submission" date="2014-06" db="EMBL/GenBank/DDBJ databases">
        <authorList>
            <person name="Bishop-Lilly K.A."/>
            <person name="Broomall S.M."/>
            <person name="Chain P.S."/>
            <person name="Chertkov O."/>
            <person name="Coyne S.R."/>
            <person name="Daligault H.E."/>
            <person name="Davenport K.W."/>
            <person name="Erkkila T."/>
            <person name="Frey K.G."/>
            <person name="Gibbons H.S."/>
            <person name="Gu W."/>
            <person name="Jaissle J."/>
            <person name="Johnson S.L."/>
            <person name="Koroleva G.I."/>
            <person name="Ladner J.T."/>
            <person name="Lo C.-C."/>
            <person name="Minogue T.D."/>
            <person name="Munk C."/>
            <person name="Palacios G.F."/>
            <person name="Redden C.L."/>
            <person name="Rosenzweig C.N."/>
            <person name="Scholz M.B."/>
            <person name="Teshima H."/>
            <person name="Xu Y."/>
        </authorList>
    </citation>
    <scope>NUCLEOTIDE SEQUENCE [LARGE SCALE GENOMIC DNA]</scope>
    <source>
        <strain evidence="1 2">EO147</strain>
    </source>
</reference>
<sequence>MSDGERAIRERVDTWLAASRAGLAVRAQRTRPAPGPAPT</sequence>
<gene>
    <name evidence="1" type="ORF">DM82_3531</name>
</gene>